<dbReference type="Proteomes" id="UP000692954">
    <property type="component" value="Unassembled WGS sequence"/>
</dbReference>
<keyword evidence="1" id="KW-1133">Transmembrane helix</keyword>
<feature type="chain" id="PRO_5035882867" evidence="2">
    <location>
        <begin position="27"/>
        <end position="127"/>
    </location>
</feature>
<proteinExistence type="predicted"/>
<gene>
    <name evidence="3" type="ORF">PSON_ATCC_30995.1.T0230112</name>
</gene>
<reference evidence="3" key="1">
    <citation type="submission" date="2021-01" db="EMBL/GenBank/DDBJ databases">
        <authorList>
            <consortium name="Genoscope - CEA"/>
            <person name="William W."/>
        </authorList>
    </citation>
    <scope>NUCLEOTIDE SEQUENCE</scope>
</reference>
<name>A0A8S1LN52_9CILI</name>
<feature type="signal peptide" evidence="2">
    <location>
        <begin position="1"/>
        <end position="26"/>
    </location>
</feature>
<keyword evidence="1" id="KW-0472">Membrane</keyword>
<dbReference type="OrthoDB" id="5963193at2759"/>
<evidence type="ECO:0000256" key="1">
    <source>
        <dbReference type="SAM" id="Phobius"/>
    </source>
</evidence>
<accession>A0A8S1LN52</accession>
<dbReference type="AlphaFoldDB" id="A0A8S1LN52"/>
<keyword evidence="2" id="KW-0732">Signal</keyword>
<dbReference type="EMBL" id="CAJJDN010000023">
    <property type="protein sequence ID" value="CAD8067581.1"/>
    <property type="molecule type" value="Genomic_DNA"/>
</dbReference>
<feature type="transmembrane region" description="Helical" evidence="1">
    <location>
        <begin position="107"/>
        <end position="126"/>
    </location>
</feature>
<evidence type="ECO:0000256" key="2">
    <source>
        <dbReference type="SAM" id="SignalP"/>
    </source>
</evidence>
<protein>
    <submittedName>
        <fullName evidence="3">Uncharacterized protein</fullName>
    </submittedName>
</protein>
<evidence type="ECO:0000313" key="4">
    <source>
        <dbReference type="Proteomes" id="UP000692954"/>
    </source>
</evidence>
<sequence>MQNRIKKQMWMYKFLMIFMLIRGEVAQIANEGGLQNFLILNLQFRFMAIFFFITLFIKNEFFKRQKYFALVIRFSDVEQTFFFLNIFTMILIVRATDIYLLEWNPQGSLIISGAMTIYIVFQTYSAQ</sequence>
<keyword evidence="4" id="KW-1185">Reference proteome</keyword>
<feature type="transmembrane region" description="Helical" evidence="1">
    <location>
        <begin position="42"/>
        <end position="61"/>
    </location>
</feature>
<keyword evidence="1" id="KW-0812">Transmembrane</keyword>
<evidence type="ECO:0000313" key="3">
    <source>
        <dbReference type="EMBL" id="CAD8067581.1"/>
    </source>
</evidence>
<comment type="caution">
    <text evidence="3">The sequence shown here is derived from an EMBL/GenBank/DDBJ whole genome shotgun (WGS) entry which is preliminary data.</text>
</comment>
<organism evidence="3 4">
    <name type="scientific">Paramecium sonneborni</name>
    <dbReference type="NCBI Taxonomy" id="65129"/>
    <lineage>
        <taxon>Eukaryota</taxon>
        <taxon>Sar</taxon>
        <taxon>Alveolata</taxon>
        <taxon>Ciliophora</taxon>
        <taxon>Intramacronucleata</taxon>
        <taxon>Oligohymenophorea</taxon>
        <taxon>Peniculida</taxon>
        <taxon>Parameciidae</taxon>
        <taxon>Paramecium</taxon>
    </lineage>
</organism>